<comment type="caution">
    <text evidence="1">The sequence shown here is derived from an EMBL/GenBank/DDBJ whole genome shotgun (WGS) entry which is preliminary data.</text>
</comment>
<dbReference type="Proteomes" id="UP000004893">
    <property type="component" value="Unassembled WGS sequence"/>
</dbReference>
<sequence length="52" mass="6053">MPCLSTFDASSNKFYGLISGTFLLCRKTFFNHSFPMIKYYTKGKQHRAGKPW</sequence>
<dbReference type="EMBL" id="ABYI02000022">
    <property type="protein sequence ID" value="EEG74090.1"/>
    <property type="molecule type" value="Genomic_DNA"/>
</dbReference>
<accession>C0C1S6</accession>
<evidence type="ECO:0000313" key="1">
    <source>
        <dbReference type="EMBL" id="EEG74090.1"/>
    </source>
</evidence>
<dbReference type="AlphaFoldDB" id="C0C1S6"/>
<reference evidence="1" key="1">
    <citation type="submission" date="2009-02" db="EMBL/GenBank/DDBJ databases">
        <authorList>
            <person name="Fulton L."/>
            <person name="Clifton S."/>
            <person name="Fulton B."/>
            <person name="Xu J."/>
            <person name="Minx P."/>
            <person name="Pepin K.H."/>
            <person name="Johnson M."/>
            <person name="Bhonagiri V."/>
            <person name="Nash W.E."/>
            <person name="Mardis E.R."/>
            <person name="Wilson R.K."/>
        </authorList>
    </citation>
    <scope>NUCLEOTIDE SEQUENCE [LARGE SCALE GENOMIC DNA]</scope>
    <source>
        <strain evidence="1">DSM 15053</strain>
    </source>
</reference>
<organism evidence="1 2">
    <name type="scientific">[Clostridium] hylemonae DSM 15053</name>
    <dbReference type="NCBI Taxonomy" id="553973"/>
    <lineage>
        <taxon>Bacteria</taxon>
        <taxon>Bacillati</taxon>
        <taxon>Bacillota</taxon>
        <taxon>Clostridia</taxon>
        <taxon>Lachnospirales</taxon>
        <taxon>Lachnospiraceae</taxon>
    </lineage>
</organism>
<dbReference type="HOGENOM" id="CLU_3078400_0_0_9"/>
<name>C0C1S6_9FIRM</name>
<proteinExistence type="predicted"/>
<keyword evidence="2" id="KW-1185">Reference proteome</keyword>
<dbReference type="STRING" id="553973.CLOHYLEM_06096"/>
<reference evidence="1" key="2">
    <citation type="submission" date="2013-06" db="EMBL/GenBank/DDBJ databases">
        <title>Draft genome sequence of Clostridium hylemonae (DSM 15053).</title>
        <authorList>
            <person name="Sudarsanam P."/>
            <person name="Ley R."/>
            <person name="Guruge J."/>
            <person name="Turnbaugh P.J."/>
            <person name="Mahowald M."/>
            <person name="Liep D."/>
            <person name="Gordon J."/>
        </authorList>
    </citation>
    <scope>NUCLEOTIDE SEQUENCE</scope>
    <source>
        <strain evidence="1">DSM 15053</strain>
    </source>
</reference>
<protein>
    <submittedName>
        <fullName evidence="1">Uncharacterized protein</fullName>
    </submittedName>
</protein>
<gene>
    <name evidence="1" type="ORF">CLOHYLEM_06096</name>
</gene>
<evidence type="ECO:0000313" key="2">
    <source>
        <dbReference type="Proteomes" id="UP000004893"/>
    </source>
</evidence>